<dbReference type="SUPFAM" id="SSF49265">
    <property type="entry name" value="Fibronectin type III"/>
    <property type="match status" value="3"/>
</dbReference>
<dbReference type="InterPro" id="IPR003961">
    <property type="entry name" value="FN3_dom"/>
</dbReference>
<evidence type="ECO:0000313" key="7">
    <source>
        <dbReference type="EMBL" id="ETN76959.1"/>
    </source>
</evidence>
<keyword evidence="1" id="KW-0677">Repeat</keyword>
<evidence type="ECO:0000256" key="2">
    <source>
        <dbReference type="ARBA" id="ARBA00023157"/>
    </source>
</evidence>
<dbReference type="EMBL" id="KI660200">
    <property type="protein sequence ID" value="ETN76959.1"/>
    <property type="molecule type" value="Genomic_DNA"/>
</dbReference>
<feature type="domain" description="Fibronectin type-III" evidence="6">
    <location>
        <begin position="608"/>
        <end position="708"/>
    </location>
</feature>
<feature type="domain" description="Ig-like" evidence="5">
    <location>
        <begin position="1152"/>
        <end position="1242"/>
    </location>
</feature>
<dbReference type="PROSITE" id="PS50853">
    <property type="entry name" value="FN3"/>
    <property type="match status" value="3"/>
</dbReference>
<dbReference type="InterPro" id="IPR050964">
    <property type="entry name" value="Striated_Muscle_Regulatory"/>
</dbReference>
<feature type="compositionally biased region" description="Basic and acidic residues" evidence="3">
    <location>
        <begin position="382"/>
        <end position="396"/>
    </location>
</feature>
<keyword evidence="8" id="KW-1185">Reference proteome</keyword>
<protein>
    <submittedName>
        <fullName evidence="7">DB module</fullName>
    </submittedName>
</protein>
<organism evidence="7 8">
    <name type="scientific">Necator americanus</name>
    <name type="common">Human hookworm</name>
    <dbReference type="NCBI Taxonomy" id="51031"/>
    <lineage>
        <taxon>Eukaryota</taxon>
        <taxon>Metazoa</taxon>
        <taxon>Ecdysozoa</taxon>
        <taxon>Nematoda</taxon>
        <taxon>Chromadorea</taxon>
        <taxon>Rhabditida</taxon>
        <taxon>Rhabditina</taxon>
        <taxon>Rhabditomorpha</taxon>
        <taxon>Strongyloidea</taxon>
        <taxon>Ancylostomatidae</taxon>
        <taxon>Bunostominae</taxon>
        <taxon>Necator</taxon>
    </lineage>
</organism>
<accession>W2T5S1</accession>
<keyword evidence="4" id="KW-0472">Membrane</keyword>
<dbReference type="Pfam" id="PF07679">
    <property type="entry name" value="I-set"/>
    <property type="match status" value="1"/>
</dbReference>
<keyword evidence="4" id="KW-0812">Transmembrane</keyword>
<dbReference type="SUPFAM" id="SSF48726">
    <property type="entry name" value="Immunoglobulin"/>
    <property type="match status" value="2"/>
</dbReference>
<dbReference type="InterPro" id="IPR036116">
    <property type="entry name" value="FN3_sf"/>
</dbReference>
<dbReference type="InterPro" id="IPR003598">
    <property type="entry name" value="Ig_sub2"/>
</dbReference>
<feature type="transmembrane region" description="Helical" evidence="4">
    <location>
        <begin position="1468"/>
        <end position="1488"/>
    </location>
</feature>
<feature type="region of interest" description="Disordered" evidence="3">
    <location>
        <begin position="370"/>
        <end position="412"/>
    </location>
</feature>
<dbReference type="InterPro" id="IPR036179">
    <property type="entry name" value="Ig-like_dom_sf"/>
</dbReference>
<keyword evidence="2" id="KW-1015">Disulfide bond</keyword>
<feature type="domain" description="Fibronectin type-III" evidence="6">
    <location>
        <begin position="820"/>
        <end position="906"/>
    </location>
</feature>
<evidence type="ECO:0000313" key="8">
    <source>
        <dbReference type="Proteomes" id="UP000053676"/>
    </source>
</evidence>
<dbReference type="CDD" id="cd00096">
    <property type="entry name" value="Ig"/>
    <property type="match status" value="1"/>
</dbReference>
<feature type="domain" description="Ig-like" evidence="5">
    <location>
        <begin position="48"/>
        <end position="179"/>
    </location>
</feature>
<dbReference type="InterPro" id="IPR013098">
    <property type="entry name" value="Ig_I-set"/>
</dbReference>
<dbReference type="CDD" id="cd00063">
    <property type="entry name" value="FN3"/>
    <property type="match status" value="6"/>
</dbReference>
<dbReference type="InterPro" id="IPR003599">
    <property type="entry name" value="Ig_sub"/>
</dbReference>
<dbReference type="KEGG" id="nai:NECAME_00484"/>
<dbReference type="SMART" id="SM00060">
    <property type="entry name" value="FN3"/>
    <property type="match status" value="5"/>
</dbReference>
<dbReference type="Pfam" id="PF00041">
    <property type="entry name" value="fn3"/>
    <property type="match status" value="2"/>
</dbReference>
<dbReference type="PANTHER" id="PTHR13817">
    <property type="entry name" value="TITIN"/>
    <property type="match status" value="1"/>
</dbReference>
<evidence type="ECO:0000259" key="6">
    <source>
        <dbReference type="PROSITE" id="PS50853"/>
    </source>
</evidence>
<feature type="region of interest" description="Disordered" evidence="3">
    <location>
        <begin position="1532"/>
        <end position="1554"/>
    </location>
</feature>
<dbReference type="Pfam" id="PF01682">
    <property type="entry name" value="DB"/>
    <property type="match status" value="4"/>
</dbReference>
<dbReference type="InterPro" id="IPR002602">
    <property type="entry name" value="DB"/>
</dbReference>
<dbReference type="InterPro" id="IPR013783">
    <property type="entry name" value="Ig-like_fold"/>
</dbReference>
<keyword evidence="4" id="KW-1133">Transmembrane helix</keyword>
<dbReference type="InterPro" id="IPR007110">
    <property type="entry name" value="Ig-like_dom"/>
</dbReference>
<reference evidence="8" key="1">
    <citation type="journal article" date="2014" name="Nat. Genet.">
        <title>Genome of the human hookworm Necator americanus.</title>
        <authorList>
            <person name="Tang Y.T."/>
            <person name="Gao X."/>
            <person name="Rosa B.A."/>
            <person name="Abubucker S."/>
            <person name="Hallsworth-Pepin K."/>
            <person name="Martin J."/>
            <person name="Tyagi R."/>
            <person name="Heizer E."/>
            <person name="Zhang X."/>
            <person name="Bhonagiri-Palsikar V."/>
            <person name="Minx P."/>
            <person name="Warren W.C."/>
            <person name="Wang Q."/>
            <person name="Zhan B."/>
            <person name="Hotez P.J."/>
            <person name="Sternberg P.W."/>
            <person name="Dougall A."/>
            <person name="Gaze S.T."/>
            <person name="Mulvenna J."/>
            <person name="Sotillo J."/>
            <person name="Ranganathan S."/>
            <person name="Rabelo E.M."/>
            <person name="Wilson R.K."/>
            <person name="Felgner P.L."/>
            <person name="Bethony J."/>
            <person name="Hawdon J.M."/>
            <person name="Gasser R.B."/>
            <person name="Loukas A."/>
            <person name="Mitreva M."/>
        </authorList>
    </citation>
    <scope>NUCLEOTIDE SEQUENCE [LARGE SCALE GENOMIC DNA]</scope>
</reference>
<sequence>MFKKNIATSLCKSGIVLLMLVKELKETRAMSQLAGIRCLFLVVLVAAEELHLTTDDEGYLTVIQGFATQLNCVLNTCSPNVIWSKDEATIFNGTSFVKSSSIDEKSFKLQHKVEVDFEKGCSSQCDDTTPCPAGSSCVDNQCCTCSKEEFTLILKNLTFEDSGRYKCQIANQSEQLEFQVEVLESGLKGGFHENISYDHSECCQEKGISPLCRAMCKPSEMAEHHFDPTSCKTDDYKNFLFCATENGTRSHIHCCKTQLVPSFCYDFCSGDFKMLRRSHRLCLYYLPEIFECYNRAYLPYPDPPEQVMVNAVEHDKLSVCWRPPPVHDSNKNFPVIDYTVYYKEIPNFPLMGGDIGIPLLNGDYSEFGDLDDDTDYVDPEVTTEKPTERTRREEKSVLNLQPPPEQNSDSLGSVSISIRKKRDTVVVMTRDEATNSTTIREFNFQQINTTGTCQTITDLRSSTRYIVYVTSRNEYGTSVPSVRSIASTNIHTVKNNESIPDVMKCCKANRVSDFCSSKMCAVETSPNSFATVSIATTCRVEWPKVSPCLADGRNHTECCRRKGVQNDCLPICAGSTESLGVHSVLCLNLDLQAIYQCLREGYESHPSPPVNVTVTSVTESTVVITWEEPDSNPDLVETFTLMIRKAEHGARIREVHNAVSPHTEIGLDPDSEYSVSRVVRSSAVQAILAHLDSNAQAWKMSPIVARETNKASNECFQVDEFGNSNDDFQECCKHQNVSPDCQSYCYFNATLPAECQQDLNKWVQCASEGRDHSRCCEKEQIPKECLTGCRHPFQVADSCFNSLDKLSMCFSAPHIGLPKAVERLKVTEITSNSALLTWEDIDYGVVGYKVEVFSNDALVNSADITTENHRMENLIPGSEYRARVTAVNGRGSSPPSFNVTFTTLPAKILISVTDADRPKSPDGLRVVWNYGNRVNVSWNPVIARMDESAIRGVVQYTLYYVEAEKTGQWTTLQTNNTWVVMNDLKRDALYSLYVIATENGKTSRSSSVATVLAQPDSLGLPEPVVKITPDHLDGVYLQNDKITINCSVPVDVSKGHLNIDLTAGSHSVRMLHNVVDYFLKSISASNDHGVSWVAEEVEADSSIDTVTCAVTDTDGRQNVAMRHLLVRCEYIIRKAVLVVSILAEIVLIPVGPVAKMDREKVRAFDDQSAILTCTVKGFPTPAIRFEMDNKAVKGETRVKVVAMNTYKATLHIRNATGNAGVYSCIAEKDGSHSVDTAELVISRELLPVNPRLILSCCEDEHIEGDCLQACTIGKVDIWYDFLDLWSLNLKHLFKAPPSVGNCSQYAASLLKCASDFVDHSDCCAVQGVSSKCLPLCSGDSFSTDVDCTPYAVKIMECFVQGHEGSPQAVRNVEYEVPEKGKLKVTWDDTDPSEAYRYYAVYYKKKDEEGEYKMEKVVARYIELDVEPDTAYDVGIISANAFGHSPLVFLNVSSTSVGKSRSSSGGSSAFFIFLLLICCGLVIIGIIYLGRRRDLPAPFGKLVRRQQPARGHPSVAFENPAYVSGHEVEIRGLGGGGTANGDTDWQSQDLQASTAPEEYRNGMRYAKLESA</sequence>
<dbReference type="STRING" id="51031.W2T5S1"/>
<name>W2T5S1_NECAM</name>
<evidence type="ECO:0000256" key="1">
    <source>
        <dbReference type="ARBA" id="ARBA00022737"/>
    </source>
</evidence>
<dbReference type="PANTHER" id="PTHR13817:SF177">
    <property type="entry name" value="IG-LIKE AND FIBRONECTIN TYPE-III DOMAIN-CONTAINING PROTEIN 1-RELATED"/>
    <property type="match status" value="1"/>
</dbReference>
<evidence type="ECO:0000259" key="5">
    <source>
        <dbReference type="PROSITE" id="PS50835"/>
    </source>
</evidence>
<dbReference type="OrthoDB" id="5843172at2759"/>
<feature type="compositionally biased region" description="Polar residues" evidence="3">
    <location>
        <begin position="1539"/>
        <end position="1553"/>
    </location>
</feature>
<dbReference type="Gene3D" id="2.60.40.10">
    <property type="entry name" value="Immunoglobulins"/>
    <property type="match status" value="7"/>
</dbReference>
<dbReference type="Proteomes" id="UP000053676">
    <property type="component" value="Unassembled WGS sequence"/>
</dbReference>
<dbReference type="SMART" id="SM00408">
    <property type="entry name" value="IGc2"/>
    <property type="match status" value="2"/>
</dbReference>
<gene>
    <name evidence="7" type="ORF">NECAME_00484</name>
</gene>
<dbReference type="OMA" id="CCAAQNV"/>
<proteinExistence type="predicted"/>
<evidence type="ECO:0000256" key="4">
    <source>
        <dbReference type="SAM" id="Phobius"/>
    </source>
</evidence>
<dbReference type="SMART" id="SM00409">
    <property type="entry name" value="IG"/>
    <property type="match status" value="2"/>
</dbReference>
<feature type="domain" description="Fibronectin type-III" evidence="6">
    <location>
        <begin position="920"/>
        <end position="1016"/>
    </location>
</feature>
<dbReference type="PROSITE" id="PS50835">
    <property type="entry name" value="IG_LIKE"/>
    <property type="match status" value="2"/>
</dbReference>
<evidence type="ECO:0000256" key="3">
    <source>
        <dbReference type="SAM" id="MobiDB-lite"/>
    </source>
</evidence>